<dbReference type="Proteomes" id="UP000325440">
    <property type="component" value="Unassembled WGS sequence"/>
</dbReference>
<proteinExistence type="predicted"/>
<organism evidence="2 3">
    <name type="scientific">Cinara cedri</name>
    <dbReference type="NCBI Taxonomy" id="506608"/>
    <lineage>
        <taxon>Eukaryota</taxon>
        <taxon>Metazoa</taxon>
        <taxon>Ecdysozoa</taxon>
        <taxon>Arthropoda</taxon>
        <taxon>Hexapoda</taxon>
        <taxon>Insecta</taxon>
        <taxon>Pterygota</taxon>
        <taxon>Neoptera</taxon>
        <taxon>Paraneoptera</taxon>
        <taxon>Hemiptera</taxon>
        <taxon>Sternorrhyncha</taxon>
        <taxon>Aphidomorpha</taxon>
        <taxon>Aphidoidea</taxon>
        <taxon>Aphididae</taxon>
        <taxon>Lachninae</taxon>
        <taxon>Cinara</taxon>
    </lineage>
</organism>
<gene>
    <name evidence="2" type="ORF">CINCED_3A012849</name>
</gene>
<dbReference type="AlphaFoldDB" id="A0A5E4NJG5"/>
<reference evidence="2 3" key="1">
    <citation type="submission" date="2019-08" db="EMBL/GenBank/DDBJ databases">
        <authorList>
            <person name="Alioto T."/>
            <person name="Alioto T."/>
            <person name="Gomez Garrido J."/>
        </authorList>
    </citation>
    <scope>NUCLEOTIDE SEQUENCE [LARGE SCALE GENOMIC DNA]</scope>
</reference>
<protein>
    <submittedName>
        <fullName evidence="2">Uncharacterized protein</fullName>
    </submittedName>
</protein>
<dbReference type="EMBL" id="CABPRJ010001925">
    <property type="protein sequence ID" value="VVC41727.1"/>
    <property type="molecule type" value="Genomic_DNA"/>
</dbReference>
<evidence type="ECO:0000313" key="3">
    <source>
        <dbReference type="Proteomes" id="UP000325440"/>
    </source>
</evidence>
<feature type="compositionally biased region" description="Polar residues" evidence="1">
    <location>
        <begin position="61"/>
        <end position="86"/>
    </location>
</feature>
<evidence type="ECO:0000256" key="1">
    <source>
        <dbReference type="SAM" id="MobiDB-lite"/>
    </source>
</evidence>
<evidence type="ECO:0000313" key="2">
    <source>
        <dbReference type="EMBL" id="VVC41727.1"/>
    </source>
</evidence>
<name>A0A5E4NJG5_9HEMI</name>
<sequence length="92" mass="10238">MTHCVDKASLSSERHSESFFQDEDQNFDCAAVAIHTLSHCWCELLEQLLCLKLPPQQQQQNSTPVSTMTLTGKVSSNQPSATSNDITAYHKV</sequence>
<feature type="region of interest" description="Disordered" evidence="1">
    <location>
        <begin position="58"/>
        <end position="92"/>
    </location>
</feature>
<keyword evidence="3" id="KW-1185">Reference proteome</keyword>
<accession>A0A5E4NJG5</accession>